<dbReference type="Proteomes" id="UP000828390">
    <property type="component" value="Unassembled WGS sequence"/>
</dbReference>
<evidence type="ECO:0000313" key="5">
    <source>
        <dbReference type="EMBL" id="KAH3874375.1"/>
    </source>
</evidence>
<sequence>MAVSEHVENAGVHSGDATLVTPPQDLNEETLAKIRLICCAIGRALEVNGPFNIQLIAKVRACSLLGYVFDLTESFSCGTAAQWVKPNG</sequence>
<evidence type="ECO:0000313" key="6">
    <source>
        <dbReference type="Proteomes" id="UP000828390"/>
    </source>
</evidence>
<protein>
    <recommendedName>
        <fullName evidence="7">Carbamoyl-phosphate synthetase large subunit-like ATP-binding domain-containing protein</fullName>
    </recommendedName>
</protein>
<keyword evidence="2" id="KW-0547">Nucleotide-binding</keyword>
<dbReference type="GO" id="GO:0005524">
    <property type="term" value="F:ATP binding"/>
    <property type="evidence" value="ECO:0007669"/>
    <property type="project" value="UniProtKB-KW"/>
</dbReference>
<dbReference type="PANTHER" id="PTHR11405:SF5">
    <property type="entry name" value="CAD PROTEIN"/>
    <property type="match status" value="1"/>
</dbReference>
<dbReference type="EMBL" id="JAIWYP010000002">
    <property type="protein sequence ID" value="KAH3874375.1"/>
    <property type="molecule type" value="Genomic_DNA"/>
</dbReference>
<dbReference type="GO" id="GO:0004151">
    <property type="term" value="F:dihydroorotase activity"/>
    <property type="evidence" value="ECO:0007669"/>
    <property type="project" value="TreeGrafter"/>
</dbReference>
<evidence type="ECO:0008006" key="7">
    <source>
        <dbReference type="Google" id="ProtNLM"/>
    </source>
</evidence>
<reference evidence="5" key="2">
    <citation type="submission" date="2020-11" db="EMBL/GenBank/DDBJ databases">
        <authorList>
            <person name="McCartney M.A."/>
            <person name="Auch B."/>
            <person name="Kono T."/>
            <person name="Mallez S."/>
            <person name="Becker A."/>
            <person name="Gohl D.M."/>
            <person name="Silverstein K.A.T."/>
            <person name="Koren S."/>
            <person name="Bechman K.B."/>
            <person name="Herman A."/>
            <person name="Abrahante J.E."/>
            <person name="Garbe J."/>
        </authorList>
    </citation>
    <scope>NUCLEOTIDE SEQUENCE</scope>
    <source>
        <strain evidence="5">Duluth1</strain>
        <tissue evidence="5">Whole animal</tissue>
    </source>
</reference>
<dbReference type="GO" id="GO:0006228">
    <property type="term" value="P:UTP biosynthetic process"/>
    <property type="evidence" value="ECO:0007669"/>
    <property type="project" value="TreeGrafter"/>
</dbReference>
<dbReference type="GO" id="GO:0004088">
    <property type="term" value="F:carbamoyl-phosphate synthase (glutamine-hydrolyzing) activity"/>
    <property type="evidence" value="ECO:0007669"/>
    <property type="project" value="TreeGrafter"/>
</dbReference>
<evidence type="ECO:0000256" key="4">
    <source>
        <dbReference type="SAM" id="MobiDB-lite"/>
    </source>
</evidence>
<gene>
    <name evidence="5" type="ORF">DPMN_037617</name>
</gene>
<dbReference type="GO" id="GO:0006541">
    <property type="term" value="P:glutamine metabolic process"/>
    <property type="evidence" value="ECO:0007669"/>
    <property type="project" value="TreeGrafter"/>
</dbReference>
<dbReference type="AlphaFoldDB" id="A0A9D4MDX0"/>
<keyword evidence="6" id="KW-1185">Reference proteome</keyword>
<evidence type="ECO:0000256" key="2">
    <source>
        <dbReference type="ARBA" id="ARBA00022741"/>
    </source>
</evidence>
<dbReference type="SUPFAM" id="SSF56059">
    <property type="entry name" value="Glutathione synthetase ATP-binding domain-like"/>
    <property type="match status" value="1"/>
</dbReference>
<name>A0A9D4MDX0_DREPO</name>
<dbReference type="PANTHER" id="PTHR11405">
    <property type="entry name" value="CARBAMOYLTRANSFERASE FAMILY MEMBER"/>
    <property type="match status" value="1"/>
</dbReference>
<organism evidence="5 6">
    <name type="scientific">Dreissena polymorpha</name>
    <name type="common">Zebra mussel</name>
    <name type="synonym">Mytilus polymorpha</name>
    <dbReference type="NCBI Taxonomy" id="45954"/>
    <lineage>
        <taxon>Eukaryota</taxon>
        <taxon>Metazoa</taxon>
        <taxon>Spiralia</taxon>
        <taxon>Lophotrochozoa</taxon>
        <taxon>Mollusca</taxon>
        <taxon>Bivalvia</taxon>
        <taxon>Autobranchia</taxon>
        <taxon>Heteroconchia</taxon>
        <taxon>Euheterodonta</taxon>
        <taxon>Imparidentia</taxon>
        <taxon>Neoheterodontei</taxon>
        <taxon>Myida</taxon>
        <taxon>Dreissenoidea</taxon>
        <taxon>Dreissenidae</taxon>
        <taxon>Dreissena</taxon>
    </lineage>
</organism>
<proteinExistence type="predicted"/>
<dbReference type="Gene3D" id="3.30.470.20">
    <property type="entry name" value="ATP-grasp fold, B domain"/>
    <property type="match status" value="1"/>
</dbReference>
<evidence type="ECO:0000256" key="3">
    <source>
        <dbReference type="ARBA" id="ARBA00022840"/>
    </source>
</evidence>
<evidence type="ECO:0000256" key="1">
    <source>
        <dbReference type="ARBA" id="ARBA00022598"/>
    </source>
</evidence>
<dbReference type="GO" id="GO:0019240">
    <property type="term" value="P:citrulline biosynthetic process"/>
    <property type="evidence" value="ECO:0007669"/>
    <property type="project" value="TreeGrafter"/>
</dbReference>
<comment type="caution">
    <text evidence="5">The sequence shown here is derived from an EMBL/GenBank/DDBJ whole genome shotgun (WGS) entry which is preliminary data.</text>
</comment>
<reference evidence="5" key="1">
    <citation type="journal article" date="2019" name="bioRxiv">
        <title>The Genome of the Zebra Mussel, Dreissena polymorpha: A Resource for Invasive Species Research.</title>
        <authorList>
            <person name="McCartney M.A."/>
            <person name="Auch B."/>
            <person name="Kono T."/>
            <person name="Mallez S."/>
            <person name="Zhang Y."/>
            <person name="Obille A."/>
            <person name="Becker A."/>
            <person name="Abrahante J.E."/>
            <person name="Garbe J."/>
            <person name="Badalamenti J.P."/>
            <person name="Herman A."/>
            <person name="Mangelson H."/>
            <person name="Liachko I."/>
            <person name="Sullivan S."/>
            <person name="Sone E.D."/>
            <person name="Koren S."/>
            <person name="Silverstein K.A.T."/>
            <person name="Beckman K.B."/>
            <person name="Gohl D.M."/>
        </authorList>
    </citation>
    <scope>NUCLEOTIDE SEQUENCE</scope>
    <source>
        <strain evidence="5">Duluth1</strain>
        <tissue evidence="5">Whole animal</tissue>
    </source>
</reference>
<feature type="region of interest" description="Disordered" evidence="4">
    <location>
        <begin position="1"/>
        <end position="21"/>
    </location>
</feature>
<dbReference type="GO" id="GO:0005829">
    <property type="term" value="C:cytosol"/>
    <property type="evidence" value="ECO:0007669"/>
    <property type="project" value="TreeGrafter"/>
</dbReference>
<dbReference type="GO" id="GO:0004070">
    <property type="term" value="F:aspartate carbamoyltransferase activity"/>
    <property type="evidence" value="ECO:0007669"/>
    <property type="project" value="TreeGrafter"/>
</dbReference>
<keyword evidence="1" id="KW-0436">Ligase</keyword>
<dbReference type="GO" id="GO:0006207">
    <property type="term" value="P:'de novo' pyrimidine nucleobase biosynthetic process"/>
    <property type="evidence" value="ECO:0007669"/>
    <property type="project" value="TreeGrafter"/>
</dbReference>
<keyword evidence="3" id="KW-0067">ATP-binding</keyword>
<accession>A0A9D4MDX0</accession>